<reference evidence="3 4" key="1">
    <citation type="submission" date="2023-03" db="EMBL/GenBank/DDBJ databases">
        <title>Paludisphaera mucosa sp. nov. a novel planctomycete from northern fen.</title>
        <authorList>
            <person name="Ivanova A."/>
        </authorList>
    </citation>
    <scope>NUCLEOTIDE SEQUENCE [LARGE SCALE GENOMIC DNA]</scope>
    <source>
        <strain evidence="3 4">Pla2</strain>
    </source>
</reference>
<organism evidence="3 4">
    <name type="scientific">Paludisphaera mucosa</name>
    <dbReference type="NCBI Taxonomy" id="3030827"/>
    <lineage>
        <taxon>Bacteria</taxon>
        <taxon>Pseudomonadati</taxon>
        <taxon>Planctomycetota</taxon>
        <taxon>Planctomycetia</taxon>
        <taxon>Isosphaerales</taxon>
        <taxon>Isosphaeraceae</taxon>
        <taxon>Paludisphaera</taxon>
    </lineage>
</organism>
<keyword evidence="2" id="KW-1133">Transmembrane helix</keyword>
<keyword evidence="2" id="KW-0812">Transmembrane</keyword>
<dbReference type="EMBL" id="JARRAG010000004">
    <property type="protein sequence ID" value="MDG3008268.1"/>
    <property type="molecule type" value="Genomic_DNA"/>
</dbReference>
<accession>A0ABT6FL16</accession>
<keyword evidence="4" id="KW-1185">Reference proteome</keyword>
<proteinExistence type="predicted"/>
<gene>
    <name evidence="3" type="ORF">PZE19_31255</name>
</gene>
<comment type="caution">
    <text evidence="3">The sequence shown here is derived from an EMBL/GenBank/DDBJ whole genome shotgun (WGS) entry which is preliminary data.</text>
</comment>
<evidence type="ECO:0000256" key="2">
    <source>
        <dbReference type="SAM" id="Phobius"/>
    </source>
</evidence>
<name>A0ABT6FL16_9BACT</name>
<dbReference type="Proteomes" id="UP001216907">
    <property type="component" value="Unassembled WGS sequence"/>
</dbReference>
<sequence length="745" mass="81048">MSILNEPTTTHTLAEARARLKADLARLRRRLRLQLALEVLAESAAVLAAAGAALVTIDRLLRPGLAARVALLGVATAAVVAFVVVRAVRRLRPAGLDELSLALTLDRHRPGLGQRVAEILQLPALLEDPRSTTSPAMVRLAVRQASEALDKSDWTRLWNPGRTIAYAALGGLAIIVPAAFATIDPESALLSFARWFRGSDERWPQATYLTVMNLDARGRLLAPRDERAMLEVRSDLPLIESQGDRWSVGGRGAPLLLRSKPRNPTDPEAVTVRERAAKGPARAATMTVTSPSHYQYEFPPSPTSSTFELFGGDDWLGPIPVERVDRPALAGTKVRVKEPGTVDPQFRDVDDSPSRLLFLPDSEVELSLEGTQDLSDAKLTVNPGPAPALKRTGPRTFATTWTLREAVTLEIVLTSSETGLTSKPSFISIGLLRDREPRVTLRSMGVGGRVTPVATIPLTLAATDDFGLAALRIQADRTLVTGDSDKPEQQTKRAPISIPFESDAARPTLDHQARHDVALQSDPPAVGTVLRFTAEADDRCARGVQTGRSSVLAFSVVSPDELFYEILIRQRAERAKFLTLLDATEKQAPALEGDVKAEEVVAIARAEQAAGRQLGQIAGRVADALQEMKLNQIGSPKSHRLLQDGVVDPLRALAAGPMPQLQSALQSLASANVLNGPVKDEARRRHAEVVTKMKQILEQMSQWESFVDVVNQVAEVIKMEQKVLQETEKARETRAQEVFDDKDKP</sequence>
<evidence type="ECO:0000313" key="3">
    <source>
        <dbReference type="EMBL" id="MDG3008268.1"/>
    </source>
</evidence>
<evidence type="ECO:0000313" key="4">
    <source>
        <dbReference type="Proteomes" id="UP001216907"/>
    </source>
</evidence>
<feature type="region of interest" description="Disordered" evidence="1">
    <location>
        <begin position="726"/>
        <end position="745"/>
    </location>
</feature>
<evidence type="ECO:0000256" key="1">
    <source>
        <dbReference type="SAM" id="MobiDB-lite"/>
    </source>
</evidence>
<feature type="transmembrane region" description="Helical" evidence="2">
    <location>
        <begin position="69"/>
        <end position="88"/>
    </location>
</feature>
<protein>
    <recommendedName>
        <fullName evidence="5">DUF4175 family protein</fullName>
    </recommendedName>
</protein>
<feature type="transmembrane region" description="Helical" evidence="2">
    <location>
        <begin position="35"/>
        <end position="57"/>
    </location>
</feature>
<evidence type="ECO:0008006" key="5">
    <source>
        <dbReference type="Google" id="ProtNLM"/>
    </source>
</evidence>
<keyword evidence="2" id="KW-0472">Membrane</keyword>
<feature type="transmembrane region" description="Helical" evidence="2">
    <location>
        <begin position="164"/>
        <end position="183"/>
    </location>
</feature>
<dbReference type="RefSeq" id="WP_277864595.1">
    <property type="nucleotide sequence ID" value="NZ_JARRAG010000004.1"/>
</dbReference>